<dbReference type="PANTHER" id="PTHR12385">
    <property type="entry name" value="CHOLINE TRANSPORTER-LIKE (SLC FAMILY 44)"/>
    <property type="match status" value="1"/>
</dbReference>
<dbReference type="PANTHER" id="PTHR12385:SF88">
    <property type="entry name" value="CHOLINE TRANSPORTER-LIKE PROTEIN CTL1"/>
    <property type="match status" value="1"/>
</dbReference>
<dbReference type="Pfam" id="PF03446">
    <property type="entry name" value="NAD_binding_2"/>
    <property type="match status" value="1"/>
</dbReference>
<dbReference type="GO" id="GO:0022857">
    <property type="term" value="F:transmembrane transporter activity"/>
    <property type="evidence" value="ECO:0007669"/>
    <property type="project" value="InterPro"/>
</dbReference>
<organism evidence="9 10">
    <name type="scientific">Cryptococcus depauperatus CBS 7841</name>
    <dbReference type="NCBI Taxonomy" id="1295531"/>
    <lineage>
        <taxon>Eukaryota</taxon>
        <taxon>Fungi</taxon>
        <taxon>Dikarya</taxon>
        <taxon>Basidiomycota</taxon>
        <taxon>Agaricomycotina</taxon>
        <taxon>Tremellomycetes</taxon>
        <taxon>Tremellales</taxon>
        <taxon>Cryptococcaceae</taxon>
        <taxon>Cryptococcus</taxon>
    </lineage>
</organism>
<comment type="subcellular location">
    <subcellularLocation>
        <location evidence="1">Membrane</location>
        <topology evidence="1">Multi-pass membrane protein</topology>
    </subcellularLocation>
</comment>
<accession>A0AAJ8JVI5</accession>
<dbReference type="GeneID" id="91088684"/>
<dbReference type="Proteomes" id="UP000094043">
    <property type="component" value="Chromosome 5"/>
</dbReference>
<dbReference type="Gene3D" id="3.40.50.720">
    <property type="entry name" value="NAD(P)-binding Rossmann-like Domain"/>
    <property type="match status" value="1"/>
</dbReference>
<comment type="similarity">
    <text evidence="2">Belongs to the CTL (choline transporter-like) family.</text>
</comment>
<feature type="transmembrane region" description="Helical" evidence="7">
    <location>
        <begin position="377"/>
        <end position="397"/>
    </location>
</feature>
<evidence type="ECO:0000256" key="1">
    <source>
        <dbReference type="ARBA" id="ARBA00004141"/>
    </source>
</evidence>
<dbReference type="EMBL" id="CP143788">
    <property type="protein sequence ID" value="WVN89256.1"/>
    <property type="molecule type" value="Genomic_DNA"/>
</dbReference>
<feature type="compositionally biased region" description="Basic and acidic residues" evidence="6">
    <location>
        <begin position="179"/>
        <end position="189"/>
    </location>
</feature>
<feature type="region of interest" description="Disordered" evidence="6">
    <location>
        <begin position="22"/>
        <end position="242"/>
    </location>
</feature>
<feature type="compositionally biased region" description="Basic and acidic residues" evidence="6">
    <location>
        <begin position="209"/>
        <end position="219"/>
    </location>
</feature>
<feature type="transmembrane region" description="Helical" evidence="7">
    <location>
        <begin position="671"/>
        <end position="694"/>
    </location>
</feature>
<dbReference type="InterPro" id="IPR006115">
    <property type="entry name" value="6PGDH_NADP-bd"/>
</dbReference>
<feature type="transmembrane region" description="Helical" evidence="7">
    <location>
        <begin position="706"/>
        <end position="727"/>
    </location>
</feature>
<keyword evidence="4 7" id="KW-1133">Transmembrane helix</keyword>
<evidence type="ECO:0000256" key="7">
    <source>
        <dbReference type="SAM" id="Phobius"/>
    </source>
</evidence>
<reference evidence="9" key="3">
    <citation type="submission" date="2024-01" db="EMBL/GenBank/DDBJ databases">
        <authorList>
            <person name="Coelho M.A."/>
            <person name="David-Palma M."/>
            <person name="Shea T."/>
            <person name="Sun S."/>
            <person name="Cuomo C.A."/>
            <person name="Heitman J."/>
        </authorList>
    </citation>
    <scope>NUCLEOTIDE SEQUENCE</scope>
    <source>
        <strain evidence="9">CBS 7841</strain>
    </source>
</reference>
<gene>
    <name evidence="9" type="ORF">L203_104474</name>
</gene>
<feature type="transmembrane region" description="Helical" evidence="7">
    <location>
        <begin position="345"/>
        <end position="370"/>
    </location>
</feature>
<keyword evidence="3 7" id="KW-0812">Transmembrane</keyword>
<dbReference type="AlphaFoldDB" id="A0AAJ8JVI5"/>
<evidence type="ECO:0000313" key="10">
    <source>
        <dbReference type="Proteomes" id="UP000094043"/>
    </source>
</evidence>
<dbReference type="Pfam" id="PF04515">
    <property type="entry name" value="Choline_transpo"/>
    <property type="match status" value="1"/>
</dbReference>
<evidence type="ECO:0000256" key="2">
    <source>
        <dbReference type="ARBA" id="ARBA00007168"/>
    </source>
</evidence>
<dbReference type="GO" id="GO:0050661">
    <property type="term" value="F:NADP binding"/>
    <property type="evidence" value="ECO:0007669"/>
    <property type="project" value="InterPro"/>
</dbReference>
<protein>
    <recommendedName>
        <fullName evidence="8">6-phosphogluconate dehydrogenase NADP-binding domain-containing protein</fullName>
    </recommendedName>
</protein>
<keyword evidence="10" id="KW-1185">Reference proteome</keyword>
<reference evidence="9" key="1">
    <citation type="submission" date="2016-06" db="EMBL/GenBank/DDBJ databases">
        <authorList>
            <person name="Cuomo C."/>
            <person name="Litvintseva A."/>
            <person name="Heitman J."/>
            <person name="Chen Y."/>
            <person name="Sun S."/>
            <person name="Springer D."/>
            <person name="Dromer F."/>
            <person name="Young S."/>
            <person name="Zeng Q."/>
            <person name="Chapman S."/>
            <person name="Gujja S."/>
            <person name="Saif S."/>
            <person name="Birren B."/>
        </authorList>
    </citation>
    <scope>NUCLEOTIDE SEQUENCE</scope>
    <source>
        <strain evidence="9">CBS 7841</strain>
    </source>
</reference>
<keyword evidence="5 7" id="KW-0472">Membrane</keyword>
<evidence type="ECO:0000256" key="5">
    <source>
        <dbReference type="ARBA" id="ARBA00023136"/>
    </source>
</evidence>
<evidence type="ECO:0000256" key="4">
    <source>
        <dbReference type="ARBA" id="ARBA00022989"/>
    </source>
</evidence>
<feature type="transmembrane region" description="Helical" evidence="7">
    <location>
        <begin position="476"/>
        <end position="497"/>
    </location>
</feature>
<evidence type="ECO:0000256" key="6">
    <source>
        <dbReference type="SAM" id="MobiDB-lite"/>
    </source>
</evidence>
<feature type="compositionally biased region" description="Acidic residues" evidence="6">
    <location>
        <begin position="153"/>
        <end position="167"/>
    </location>
</feature>
<evidence type="ECO:0000259" key="8">
    <source>
        <dbReference type="Pfam" id="PF03446"/>
    </source>
</evidence>
<proteinExistence type="inferred from homology"/>
<evidence type="ECO:0000256" key="3">
    <source>
        <dbReference type="ARBA" id="ARBA00022692"/>
    </source>
</evidence>
<feature type="transmembrane region" description="Helical" evidence="7">
    <location>
        <begin position="509"/>
        <end position="531"/>
    </location>
</feature>
<sequence length="879" mass="96868">MNESQAGSSFAAYASRFLANKMGNHNRQVQDSQIFRPESPPSPTHDPFMPSPSVSSTVPYLPGSHSSSRSQSPAQNATHTPPFPGPGIDTIPEIDTSIGDSQPKNSNVSTGLLFRGPEDADDPQRGESLSGGYGGNKGKEHGRIPNPYQSSSDSEEESQGELDLDEVDTIRRSLLRPHPQRDLATERSKKGWLAHQSVFPPSSSSSESESEKRTERSEDGLNESESEAIAITHKPRINSYNERHNRGTESYLHDTRTNATAYNVATNLEEPLLGGANNGREARVPLRLQVYHGKFGHWEREGLRKYKDSGFLSLWLASLLGIFLSLFFVWGSTDPAPGSRPPPSILPLIPLLFVLLIPSLILPPALLFLLNKTVRPVLMTTAAAIPFSLFVCGWWTFGESFKNTPLDGVESEARWWSTTGLRIGAISLWVLAAIFARSIYFRRGKLDRTASVVELSTSFLLSHLPLLILTPFLLSVFALISIPFLTLLIRLGTIGYWRHPKENTWVWHLRPYAGWLIFLVTIAWIWTWGIIRGVGRVAVSGVVGEWYFHREEHNRKGPIDVTTAALHRATGTSLGSICLSSLILATVRTIGRSASTLKRLTSPKYNKLPHFLLWLNHLTPILVLIEGVLDQLNSYALVYVGITGEPFWPSARRAVGLASRRRVGRLLDYTLIKLLLTLGSITMGLFTATAGYLYMAHSLSNPGYALPAGLLCGSLPFMAVGAGCGILTDTADALFICCQIDRDLGEVHSVEAKNAFGGDLRKGHAAVAGYPLALPPRDIQLRLMMYILPLLHEQSNKEPSFLLLPSEVITVAQAVCFMVVNVQHIEETLFGENEIVKVLQKDARVIIFSTVLVSFRSSTQKRLEKLQKIIGLADLPVSG</sequence>
<name>A0AAJ8JVI5_9TREE</name>
<feature type="domain" description="6-phosphogluconate dehydrogenase NADP-binding" evidence="8">
    <location>
        <begin position="805"/>
        <end position="879"/>
    </location>
</feature>
<feature type="compositionally biased region" description="Polar residues" evidence="6">
    <location>
        <begin position="98"/>
        <end position="110"/>
    </location>
</feature>
<dbReference type="KEGG" id="cdep:91088684"/>
<reference evidence="9" key="2">
    <citation type="journal article" date="2022" name="Elife">
        <title>Obligate sexual reproduction of a homothallic fungus closely related to the Cryptococcus pathogenic species complex.</title>
        <authorList>
            <person name="Passer A.R."/>
            <person name="Clancey S.A."/>
            <person name="Shea T."/>
            <person name="David-Palma M."/>
            <person name="Averette A.F."/>
            <person name="Boekhout T."/>
            <person name="Porcel B.M."/>
            <person name="Nowrousian M."/>
            <person name="Cuomo C.A."/>
            <person name="Sun S."/>
            <person name="Heitman J."/>
            <person name="Coelho M.A."/>
        </authorList>
    </citation>
    <scope>NUCLEOTIDE SEQUENCE</scope>
    <source>
        <strain evidence="9">CBS 7841</strain>
    </source>
</reference>
<dbReference type="GO" id="GO:0005886">
    <property type="term" value="C:plasma membrane"/>
    <property type="evidence" value="ECO:0007669"/>
    <property type="project" value="TreeGrafter"/>
</dbReference>
<feature type="compositionally biased region" description="Basic and acidic residues" evidence="6">
    <location>
        <begin position="116"/>
        <end position="125"/>
    </location>
</feature>
<dbReference type="RefSeq" id="XP_066069956.1">
    <property type="nucleotide sequence ID" value="XM_066213859.1"/>
</dbReference>
<feature type="transmembrane region" description="Helical" evidence="7">
    <location>
        <begin position="310"/>
        <end position="333"/>
    </location>
</feature>
<evidence type="ECO:0000313" key="9">
    <source>
        <dbReference type="EMBL" id="WVN89256.1"/>
    </source>
</evidence>
<feature type="transmembrane region" description="Helical" evidence="7">
    <location>
        <begin position="421"/>
        <end position="440"/>
    </location>
</feature>
<feature type="compositionally biased region" description="Polar residues" evidence="6">
    <location>
        <begin position="23"/>
        <end position="33"/>
    </location>
</feature>
<dbReference type="InterPro" id="IPR007603">
    <property type="entry name" value="Choline_transptr-like"/>
</dbReference>